<comment type="caution">
    <text evidence="2">The sequence shown here is derived from an EMBL/GenBank/DDBJ whole genome shotgun (WGS) entry which is preliminary data.</text>
</comment>
<evidence type="ECO:0000256" key="1">
    <source>
        <dbReference type="SAM" id="Phobius"/>
    </source>
</evidence>
<keyword evidence="1" id="KW-1133">Transmembrane helix</keyword>
<feature type="transmembrane region" description="Helical" evidence="1">
    <location>
        <begin position="44"/>
        <end position="64"/>
    </location>
</feature>
<proteinExistence type="predicted"/>
<evidence type="ECO:0000313" key="3">
    <source>
        <dbReference type="Proteomes" id="UP000184290"/>
    </source>
</evidence>
<evidence type="ECO:0000313" key="2">
    <source>
        <dbReference type="EMBL" id="SHJ53310.1"/>
    </source>
</evidence>
<gene>
    <name evidence="2" type="ORF">SAMN02745911_2790</name>
</gene>
<dbReference type="Proteomes" id="UP000184290">
    <property type="component" value="Unassembled WGS sequence"/>
</dbReference>
<keyword evidence="1" id="KW-0812">Transmembrane</keyword>
<protein>
    <submittedName>
        <fullName evidence="2">Uncharacterized protein</fullName>
    </submittedName>
</protein>
<accession>A0ABY1IN31</accession>
<reference evidence="2 3" key="1">
    <citation type="submission" date="2016-11" db="EMBL/GenBank/DDBJ databases">
        <authorList>
            <person name="Varghese N."/>
            <person name="Submissions S."/>
        </authorList>
    </citation>
    <scope>NUCLEOTIDE SEQUENCE [LARGE SCALE GENOMIC DNA]</scope>
    <source>
        <strain evidence="2 3">DSM 21988</strain>
    </source>
</reference>
<dbReference type="EMBL" id="FQZC01000003">
    <property type="protein sequence ID" value="SHJ53310.1"/>
    <property type="molecule type" value="Genomic_DNA"/>
</dbReference>
<keyword evidence="3" id="KW-1185">Reference proteome</keyword>
<sequence length="282" mass="30357">MIYYILIAPNWLLGMVFGAMVAGLASVIVAAMARFGFKTVRHAAIMPIIMAATVVGSGHIGGLLQRQLLTPEIAGRLLKDQSPEFIDLLETEFPQDYASMMQQMTELMASGVTIDDLVQQSASVTQALRHKYAPMVRLASDADQAALLDTQIRTYQAVLGADPEKCPAFATAGPSALAARVQKGPIMDSFNDQALSLFRAIAGAKRMPTYRRDSTDEDFRQIIALMLAHGATTAQLGALTSPQPDSPDLCPAMIMMMKTMNEDDSEGVKAVRAQFLADMAAG</sequence>
<feature type="transmembrane region" description="Helical" evidence="1">
    <location>
        <begin position="12"/>
        <end position="32"/>
    </location>
</feature>
<dbReference type="RefSeq" id="WP_060606592.1">
    <property type="nucleotide sequence ID" value="NZ_FQZC01000003.1"/>
</dbReference>
<name>A0ABY1IN31_9HYPH</name>
<keyword evidence="1" id="KW-0472">Membrane</keyword>
<organism evidence="2 3">
    <name type="scientific">Aureimonas altamirensis DSM 21988</name>
    <dbReference type="NCBI Taxonomy" id="1121026"/>
    <lineage>
        <taxon>Bacteria</taxon>
        <taxon>Pseudomonadati</taxon>
        <taxon>Pseudomonadota</taxon>
        <taxon>Alphaproteobacteria</taxon>
        <taxon>Hyphomicrobiales</taxon>
        <taxon>Aurantimonadaceae</taxon>
        <taxon>Aureimonas</taxon>
    </lineage>
</organism>